<organism evidence="7 8">
    <name type="scientific">Nonomuraea monospora</name>
    <dbReference type="NCBI Taxonomy" id="568818"/>
    <lineage>
        <taxon>Bacteria</taxon>
        <taxon>Bacillati</taxon>
        <taxon>Actinomycetota</taxon>
        <taxon>Actinomycetes</taxon>
        <taxon>Streptosporangiales</taxon>
        <taxon>Streptosporangiaceae</taxon>
        <taxon>Nonomuraea</taxon>
    </lineage>
</organism>
<feature type="transmembrane region" description="Helical" evidence="5">
    <location>
        <begin position="26"/>
        <end position="49"/>
    </location>
</feature>
<feature type="transmembrane region" description="Helical" evidence="5">
    <location>
        <begin position="114"/>
        <end position="135"/>
    </location>
</feature>
<feature type="transmembrane region" description="Helical" evidence="5">
    <location>
        <begin position="61"/>
        <end position="81"/>
    </location>
</feature>
<dbReference type="InterPro" id="IPR020846">
    <property type="entry name" value="MFS_dom"/>
</dbReference>
<keyword evidence="4 5" id="KW-0472">Membrane</keyword>
<evidence type="ECO:0000256" key="1">
    <source>
        <dbReference type="ARBA" id="ARBA00004651"/>
    </source>
</evidence>
<feature type="transmembrane region" description="Helical" evidence="5">
    <location>
        <begin position="177"/>
        <end position="196"/>
    </location>
</feature>
<evidence type="ECO:0000313" key="7">
    <source>
        <dbReference type="EMBL" id="GAA2206137.1"/>
    </source>
</evidence>
<feature type="transmembrane region" description="Helical" evidence="5">
    <location>
        <begin position="147"/>
        <end position="171"/>
    </location>
</feature>
<reference evidence="8" key="1">
    <citation type="journal article" date="2019" name="Int. J. Syst. Evol. Microbiol.">
        <title>The Global Catalogue of Microorganisms (GCM) 10K type strain sequencing project: providing services to taxonomists for standard genome sequencing and annotation.</title>
        <authorList>
            <consortium name="The Broad Institute Genomics Platform"/>
            <consortium name="The Broad Institute Genome Sequencing Center for Infectious Disease"/>
            <person name="Wu L."/>
            <person name="Ma J."/>
        </authorList>
    </citation>
    <scope>NUCLEOTIDE SEQUENCE [LARGE SCALE GENOMIC DNA]</scope>
    <source>
        <strain evidence="8">JCM 16114</strain>
    </source>
</reference>
<keyword evidence="2 5" id="KW-0812">Transmembrane</keyword>
<feature type="transmembrane region" description="Helical" evidence="5">
    <location>
        <begin position="412"/>
        <end position="429"/>
    </location>
</feature>
<feature type="transmembrane region" description="Helical" evidence="5">
    <location>
        <begin position="341"/>
        <end position="363"/>
    </location>
</feature>
<feature type="transmembrane region" description="Helical" evidence="5">
    <location>
        <begin position="239"/>
        <end position="259"/>
    </location>
</feature>
<proteinExistence type="predicted"/>
<sequence length="461" mass="47208">MTAPKALDTPHKPAGILGPEYRTATLGILLVVTLIAFEGMSVGVVMPAIAEELDALDLYGLSFSAFLIASLFMNVVAGLWADRRGYALPFLAGVVLFAVGMALAGASGSAGMFLVARAVQGLGGGASIVALYVMIARVYAMEVRPKAFAAVSAAWVVPAMVGPSVAGFVGGHWGWRYVFYGIVPLVVPALVMLVPALRMGSPAEAQPGTGPRSRPVAMTLAATATAGGAGLLLHGVDRLHVAAVTAGVETVAGLALLVYGLYRLLPPGALRLRRGLSTTVLMRGFFSASFFGVNAFIPLALQHVKGFDTTSAGIALTTGALGWSAGSWLQSRRPGEAHRRIRLGAGCVTVAILVCLLCVMPGVTGWISVPAWIVAGFGMGFGITTISITAMKQSPVNEQGANSASLSVTDQLGSALSIGIGGALVNVIGHSSTQIATGFLVISVLMAVISLSATLLAGRVR</sequence>
<evidence type="ECO:0000256" key="4">
    <source>
        <dbReference type="ARBA" id="ARBA00023136"/>
    </source>
</evidence>
<dbReference type="PROSITE" id="PS50850">
    <property type="entry name" value="MFS"/>
    <property type="match status" value="1"/>
</dbReference>
<accession>A0ABP5P343</accession>
<protein>
    <submittedName>
        <fullName evidence="7">MFS transporter</fullName>
    </submittedName>
</protein>
<name>A0ABP5P343_9ACTN</name>
<dbReference type="EMBL" id="BAAAQX010000003">
    <property type="protein sequence ID" value="GAA2206137.1"/>
    <property type="molecule type" value="Genomic_DNA"/>
</dbReference>
<keyword evidence="3 5" id="KW-1133">Transmembrane helix</keyword>
<feature type="transmembrane region" description="Helical" evidence="5">
    <location>
        <begin position="280"/>
        <end position="300"/>
    </location>
</feature>
<dbReference type="InterPro" id="IPR036259">
    <property type="entry name" value="MFS_trans_sf"/>
</dbReference>
<feature type="domain" description="Major facilitator superfamily (MFS) profile" evidence="6">
    <location>
        <begin position="24"/>
        <end position="461"/>
    </location>
</feature>
<gene>
    <name evidence="7" type="ORF">GCM10009850_015950</name>
</gene>
<keyword evidence="8" id="KW-1185">Reference proteome</keyword>
<dbReference type="Proteomes" id="UP001499843">
    <property type="component" value="Unassembled WGS sequence"/>
</dbReference>
<feature type="transmembrane region" description="Helical" evidence="5">
    <location>
        <begin position="435"/>
        <end position="457"/>
    </location>
</feature>
<evidence type="ECO:0000256" key="3">
    <source>
        <dbReference type="ARBA" id="ARBA00022989"/>
    </source>
</evidence>
<comment type="subcellular location">
    <subcellularLocation>
        <location evidence="1">Cell membrane</location>
        <topology evidence="1">Multi-pass membrane protein</topology>
    </subcellularLocation>
</comment>
<dbReference type="Pfam" id="PF07690">
    <property type="entry name" value="MFS_1"/>
    <property type="match status" value="1"/>
</dbReference>
<feature type="transmembrane region" description="Helical" evidence="5">
    <location>
        <begin position="369"/>
        <end position="391"/>
    </location>
</feature>
<evidence type="ECO:0000313" key="8">
    <source>
        <dbReference type="Proteomes" id="UP001499843"/>
    </source>
</evidence>
<feature type="transmembrane region" description="Helical" evidence="5">
    <location>
        <begin position="88"/>
        <end position="108"/>
    </location>
</feature>
<evidence type="ECO:0000256" key="2">
    <source>
        <dbReference type="ARBA" id="ARBA00022692"/>
    </source>
</evidence>
<feature type="transmembrane region" description="Helical" evidence="5">
    <location>
        <begin position="216"/>
        <end position="233"/>
    </location>
</feature>
<dbReference type="InterPro" id="IPR011701">
    <property type="entry name" value="MFS"/>
</dbReference>
<dbReference type="Gene3D" id="1.20.1250.20">
    <property type="entry name" value="MFS general substrate transporter like domains"/>
    <property type="match status" value="1"/>
</dbReference>
<dbReference type="PRINTS" id="PR01036">
    <property type="entry name" value="TCRTETB"/>
</dbReference>
<dbReference type="SUPFAM" id="SSF103473">
    <property type="entry name" value="MFS general substrate transporter"/>
    <property type="match status" value="1"/>
</dbReference>
<dbReference type="PANTHER" id="PTHR23501">
    <property type="entry name" value="MAJOR FACILITATOR SUPERFAMILY"/>
    <property type="match status" value="1"/>
</dbReference>
<comment type="caution">
    <text evidence="7">The sequence shown here is derived from an EMBL/GenBank/DDBJ whole genome shotgun (WGS) entry which is preliminary data.</text>
</comment>
<dbReference type="RefSeq" id="WP_344472092.1">
    <property type="nucleotide sequence ID" value="NZ_BAAAQX010000003.1"/>
</dbReference>
<dbReference type="PANTHER" id="PTHR23501:SF154">
    <property type="entry name" value="MULTIDRUG-EFFLUX TRANSPORTER RV1634-RELATED"/>
    <property type="match status" value="1"/>
</dbReference>
<evidence type="ECO:0000259" key="6">
    <source>
        <dbReference type="PROSITE" id="PS50850"/>
    </source>
</evidence>
<feature type="transmembrane region" description="Helical" evidence="5">
    <location>
        <begin position="312"/>
        <end position="329"/>
    </location>
</feature>
<evidence type="ECO:0000256" key="5">
    <source>
        <dbReference type="SAM" id="Phobius"/>
    </source>
</evidence>